<dbReference type="VEuPathDB" id="VectorBase:PHUM197470"/>
<accession>E0VH17</accession>
<reference evidence="2" key="2">
    <citation type="submission" date="2007-04" db="EMBL/GenBank/DDBJ databases">
        <title>The genome of the human body louse.</title>
        <authorList>
            <consortium name="The Human Body Louse Genome Consortium"/>
            <person name="Kirkness E."/>
            <person name="Walenz B."/>
            <person name="Hass B."/>
            <person name="Bruggner R."/>
            <person name="Strausberg R."/>
        </authorList>
    </citation>
    <scope>NUCLEOTIDE SEQUENCE</scope>
    <source>
        <strain evidence="2">USDA</strain>
    </source>
</reference>
<dbReference type="EMBL" id="DS235157">
    <property type="protein sequence ID" value="EEB12673.1"/>
    <property type="molecule type" value="Genomic_DNA"/>
</dbReference>
<dbReference type="OrthoDB" id="5917823at2759"/>
<reference evidence="2" key="1">
    <citation type="submission" date="2007-04" db="EMBL/GenBank/DDBJ databases">
        <title>Annotation of Pediculus humanus corporis strain USDA.</title>
        <authorList>
            <person name="Kirkness E."/>
            <person name="Hannick L."/>
            <person name="Hass B."/>
            <person name="Bruggner R."/>
            <person name="Lawson D."/>
            <person name="Bidwell S."/>
            <person name="Joardar V."/>
            <person name="Caler E."/>
            <person name="Walenz B."/>
            <person name="Inman J."/>
            <person name="Schobel S."/>
            <person name="Galinsky K."/>
            <person name="Amedeo P."/>
            <person name="Strausberg R."/>
        </authorList>
    </citation>
    <scope>NUCLEOTIDE SEQUENCE</scope>
    <source>
        <strain evidence="2">USDA</strain>
    </source>
</reference>
<protein>
    <submittedName>
        <fullName evidence="2 3">Uncharacterized protein</fullName>
    </submittedName>
</protein>
<dbReference type="KEGG" id="phu:Phum_PHUM197470"/>
<dbReference type="EMBL" id="AAZO01002288">
    <property type="status" value="NOT_ANNOTATED_CDS"/>
    <property type="molecule type" value="Genomic_DNA"/>
</dbReference>
<dbReference type="AlphaFoldDB" id="E0VH17"/>
<feature type="compositionally biased region" description="Polar residues" evidence="1">
    <location>
        <begin position="1"/>
        <end position="11"/>
    </location>
</feature>
<dbReference type="EnsemblMetazoa" id="PHUM197470-RA">
    <property type="protein sequence ID" value="PHUM197470-PA"/>
    <property type="gene ID" value="PHUM197470"/>
</dbReference>
<dbReference type="HOGENOM" id="CLU_1549481_0_0_1"/>
<dbReference type="InParanoid" id="E0VH17"/>
<keyword evidence="4" id="KW-1185">Reference proteome</keyword>
<evidence type="ECO:0000313" key="4">
    <source>
        <dbReference type="Proteomes" id="UP000009046"/>
    </source>
</evidence>
<name>E0VH17_PEDHC</name>
<sequence>MGNTHSQQQQHHILPHQWTHSYPRTRHVQGPQVKVLPERIPPLRLRTTDNGAILQNGGTLSARKHCLAQEERAYRPRSSSAHRPPNLEEISLEKTRFGSEPDLRFHLKKSSGDQFSDHAVRHRISRSRKKYKAPPVPQNGISLNNNDNVSALETLTHEYIFFGLDILKCDSLP</sequence>
<dbReference type="GeneID" id="8238477"/>
<proteinExistence type="predicted"/>
<dbReference type="CTD" id="8238477"/>
<dbReference type="Proteomes" id="UP000009046">
    <property type="component" value="Unassembled WGS sequence"/>
</dbReference>
<dbReference type="RefSeq" id="XP_002425411.1">
    <property type="nucleotide sequence ID" value="XM_002425366.1"/>
</dbReference>
<reference evidence="3" key="3">
    <citation type="submission" date="2021-02" db="UniProtKB">
        <authorList>
            <consortium name="EnsemblMetazoa"/>
        </authorList>
    </citation>
    <scope>IDENTIFICATION</scope>
    <source>
        <strain evidence="3">USDA</strain>
    </source>
</reference>
<evidence type="ECO:0000313" key="3">
    <source>
        <dbReference type="EnsemblMetazoa" id="PHUM197470-PA"/>
    </source>
</evidence>
<organism>
    <name type="scientific">Pediculus humanus subsp. corporis</name>
    <name type="common">Body louse</name>
    <dbReference type="NCBI Taxonomy" id="121224"/>
    <lineage>
        <taxon>Eukaryota</taxon>
        <taxon>Metazoa</taxon>
        <taxon>Ecdysozoa</taxon>
        <taxon>Arthropoda</taxon>
        <taxon>Hexapoda</taxon>
        <taxon>Insecta</taxon>
        <taxon>Pterygota</taxon>
        <taxon>Neoptera</taxon>
        <taxon>Paraneoptera</taxon>
        <taxon>Psocodea</taxon>
        <taxon>Troctomorpha</taxon>
        <taxon>Phthiraptera</taxon>
        <taxon>Anoplura</taxon>
        <taxon>Pediculidae</taxon>
        <taxon>Pediculus</taxon>
    </lineage>
</organism>
<evidence type="ECO:0000313" key="2">
    <source>
        <dbReference type="EMBL" id="EEB12673.1"/>
    </source>
</evidence>
<gene>
    <name evidence="3" type="primary">8238477</name>
    <name evidence="2" type="ORF">Phum_PHUM197470</name>
</gene>
<feature type="region of interest" description="Disordered" evidence="1">
    <location>
        <begin position="1"/>
        <end position="24"/>
    </location>
</feature>
<evidence type="ECO:0000256" key="1">
    <source>
        <dbReference type="SAM" id="MobiDB-lite"/>
    </source>
</evidence>